<protein>
    <recommendedName>
        <fullName evidence="1">DDE-1 domain-containing protein</fullName>
    </recommendedName>
</protein>
<dbReference type="AlphaFoldDB" id="A0A4S8MHR9"/>
<keyword evidence="3" id="KW-1185">Reference proteome</keyword>
<dbReference type="Pfam" id="PF03184">
    <property type="entry name" value="DDE_1"/>
    <property type="match status" value="1"/>
</dbReference>
<organism evidence="2 3">
    <name type="scientific">Dendrothele bispora (strain CBS 962.96)</name>
    <dbReference type="NCBI Taxonomy" id="1314807"/>
    <lineage>
        <taxon>Eukaryota</taxon>
        <taxon>Fungi</taxon>
        <taxon>Dikarya</taxon>
        <taxon>Basidiomycota</taxon>
        <taxon>Agaricomycotina</taxon>
        <taxon>Agaricomycetes</taxon>
        <taxon>Agaricomycetidae</taxon>
        <taxon>Agaricales</taxon>
        <taxon>Agaricales incertae sedis</taxon>
        <taxon>Dendrothele</taxon>
    </lineage>
</organism>
<evidence type="ECO:0000259" key="1">
    <source>
        <dbReference type="Pfam" id="PF03184"/>
    </source>
</evidence>
<dbReference type="OrthoDB" id="3265672at2759"/>
<evidence type="ECO:0000313" key="3">
    <source>
        <dbReference type="Proteomes" id="UP000297245"/>
    </source>
</evidence>
<evidence type="ECO:0000313" key="2">
    <source>
        <dbReference type="EMBL" id="THV02151.1"/>
    </source>
</evidence>
<proteinExistence type="predicted"/>
<reference evidence="2 3" key="1">
    <citation type="journal article" date="2019" name="Nat. Ecol. Evol.">
        <title>Megaphylogeny resolves global patterns of mushroom evolution.</title>
        <authorList>
            <person name="Varga T."/>
            <person name="Krizsan K."/>
            <person name="Foldi C."/>
            <person name="Dima B."/>
            <person name="Sanchez-Garcia M."/>
            <person name="Sanchez-Ramirez S."/>
            <person name="Szollosi G.J."/>
            <person name="Szarkandi J.G."/>
            <person name="Papp V."/>
            <person name="Albert L."/>
            <person name="Andreopoulos W."/>
            <person name="Angelini C."/>
            <person name="Antonin V."/>
            <person name="Barry K.W."/>
            <person name="Bougher N.L."/>
            <person name="Buchanan P."/>
            <person name="Buyck B."/>
            <person name="Bense V."/>
            <person name="Catcheside P."/>
            <person name="Chovatia M."/>
            <person name="Cooper J."/>
            <person name="Damon W."/>
            <person name="Desjardin D."/>
            <person name="Finy P."/>
            <person name="Geml J."/>
            <person name="Haridas S."/>
            <person name="Hughes K."/>
            <person name="Justo A."/>
            <person name="Karasinski D."/>
            <person name="Kautmanova I."/>
            <person name="Kiss B."/>
            <person name="Kocsube S."/>
            <person name="Kotiranta H."/>
            <person name="LaButti K.M."/>
            <person name="Lechner B.E."/>
            <person name="Liimatainen K."/>
            <person name="Lipzen A."/>
            <person name="Lukacs Z."/>
            <person name="Mihaltcheva S."/>
            <person name="Morgado L.N."/>
            <person name="Niskanen T."/>
            <person name="Noordeloos M.E."/>
            <person name="Ohm R.A."/>
            <person name="Ortiz-Santana B."/>
            <person name="Ovrebo C."/>
            <person name="Racz N."/>
            <person name="Riley R."/>
            <person name="Savchenko A."/>
            <person name="Shiryaev A."/>
            <person name="Soop K."/>
            <person name="Spirin V."/>
            <person name="Szebenyi C."/>
            <person name="Tomsovsky M."/>
            <person name="Tulloss R.E."/>
            <person name="Uehling J."/>
            <person name="Grigoriev I.V."/>
            <person name="Vagvolgyi C."/>
            <person name="Papp T."/>
            <person name="Martin F.M."/>
            <person name="Miettinen O."/>
            <person name="Hibbett D.S."/>
            <person name="Nagy L.G."/>
        </authorList>
    </citation>
    <scope>NUCLEOTIDE SEQUENCE [LARGE SCALE GENOMIC DNA]</scope>
    <source>
        <strain evidence="2 3">CBS 962.96</strain>
    </source>
</reference>
<dbReference type="GO" id="GO:0003676">
    <property type="term" value="F:nucleic acid binding"/>
    <property type="evidence" value="ECO:0007669"/>
    <property type="project" value="InterPro"/>
</dbReference>
<sequence length="98" mass="11366">ELITVIDCICSDGTVLPPFIIMKGAPFFAASPNGWTDSELHVEWMKRVYEPFTRERAAGEWRALIFDNHEAHLSYWGKVPLLCMARYKALYCIFHFII</sequence>
<feature type="non-terminal residue" evidence="2">
    <location>
        <position position="1"/>
    </location>
</feature>
<dbReference type="Proteomes" id="UP000297245">
    <property type="component" value="Unassembled WGS sequence"/>
</dbReference>
<dbReference type="InterPro" id="IPR004875">
    <property type="entry name" value="DDE_SF_endonuclease_dom"/>
</dbReference>
<feature type="domain" description="DDE-1" evidence="1">
    <location>
        <begin position="4"/>
        <end position="73"/>
    </location>
</feature>
<name>A0A4S8MHR9_DENBC</name>
<dbReference type="EMBL" id="ML179080">
    <property type="protein sequence ID" value="THV02151.1"/>
    <property type="molecule type" value="Genomic_DNA"/>
</dbReference>
<gene>
    <name evidence="2" type="ORF">K435DRAFT_654021</name>
</gene>
<accession>A0A4S8MHR9</accession>